<dbReference type="SUPFAM" id="SSF109910">
    <property type="entry name" value="YgfY-like"/>
    <property type="match status" value="1"/>
</dbReference>
<evidence type="ECO:0000313" key="2">
    <source>
        <dbReference type="EMBL" id="ETW50043.1"/>
    </source>
</evidence>
<reference evidence="2 3" key="2">
    <citation type="submission" date="2013-02" db="EMBL/GenBank/DDBJ databases">
        <title>The Genome Sequence of Plasmodium falciparum MaliPS096_E11.</title>
        <authorList>
            <consortium name="The Broad Institute Genome Sequencing Platform"/>
            <consortium name="The Broad Institute Genome Sequencing Center for Infectious Disease"/>
            <person name="Neafsey D."/>
            <person name="Cheeseman I."/>
            <person name="Volkman S."/>
            <person name="Adams J."/>
            <person name="Walker B."/>
            <person name="Young S.K."/>
            <person name="Zeng Q."/>
            <person name="Gargeya S."/>
            <person name="Fitzgerald M."/>
            <person name="Haas B."/>
            <person name="Abouelleil A."/>
            <person name="Alvarado L."/>
            <person name="Arachchi H.M."/>
            <person name="Berlin A.M."/>
            <person name="Chapman S.B."/>
            <person name="Dewar J."/>
            <person name="Goldberg J."/>
            <person name="Griggs A."/>
            <person name="Gujja S."/>
            <person name="Hansen M."/>
            <person name="Howarth C."/>
            <person name="Imamovic A."/>
            <person name="Larimer J."/>
            <person name="McCowan C."/>
            <person name="Murphy C."/>
            <person name="Neiman D."/>
            <person name="Pearson M."/>
            <person name="Priest M."/>
            <person name="Roberts A."/>
            <person name="Saif S."/>
            <person name="Shea T."/>
            <person name="Sisk P."/>
            <person name="Sykes S."/>
            <person name="Wortman J."/>
            <person name="Nusbaum C."/>
            <person name="Birren B."/>
        </authorList>
    </citation>
    <scope>NUCLEOTIDE SEQUENCE [LARGE SCALE GENOMIC DNA]</scope>
    <source>
        <strain evidence="2 3">MaliPS096_E11</strain>
    </source>
</reference>
<sequence length="126" mass="15124">MRKYFTFLREFSTLKNMGPEDLNILRKKLRCKFKSVGMLELDTLINNYLNANMNIIDNEKVKLLYNLMDIDTTNMLKLFYFYSNQENRSMDKLSKLMKVKDEKIIQDTFNLLIDILNNNQKYISTQ</sequence>
<dbReference type="Pfam" id="PF03937">
    <property type="entry name" value="Sdh5"/>
    <property type="match status" value="1"/>
</dbReference>
<accession>A0A024WSV0</accession>
<name>A0A024WSV0_PLAFA</name>
<dbReference type="Proteomes" id="UP000030699">
    <property type="component" value="Unassembled WGS sequence"/>
</dbReference>
<dbReference type="InterPro" id="IPR036714">
    <property type="entry name" value="SDH_sf"/>
</dbReference>
<evidence type="ECO:0000313" key="3">
    <source>
        <dbReference type="Proteomes" id="UP000030699"/>
    </source>
</evidence>
<dbReference type="EMBL" id="KI925529">
    <property type="protein sequence ID" value="ETW50043.1"/>
    <property type="molecule type" value="Genomic_DNA"/>
</dbReference>
<dbReference type="AlphaFoldDB" id="A0A024WSV0"/>
<proteinExistence type="predicted"/>
<evidence type="ECO:0000256" key="1">
    <source>
        <dbReference type="ARBA" id="ARBA00023186"/>
    </source>
</evidence>
<dbReference type="Gene3D" id="1.10.150.250">
    <property type="entry name" value="Flavinator of succinate dehydrogenase"/>
    <property type="match status" value="1"/>
</dbReference>
<organism evidence="2 3">
    <name type="scientific">Plasmodium falciparum MaliPS096_E11</name>
    <dbReference type="NCBI Taxonomy" id="1036727"/>
    <lineage>
        <taxon>Eukaryota</taxon>
        <taxon>Sar</taxon>
        <taxon>Alveolata</taxon>
        <taxon>Apicomplexa</taxon>
        <taxon>Aconoidasida</taxon>
        <taxon>Haemosporida</taxon>
        <taxon>Plasmodiidae</taxon>
        <taxon>Plasmodium</taxon>
        <taxon>Plasmodium (Laverania)</taxon>
    </lineage>
</organism>
<dbReference type="InterPro" id="IPR005631">
    <property type="entry name" value="SDH"/>
</dbReference>
<dbReference type="OrthoDB" id="284292at2759"/>
<gene>
    <name evidence="2" type="ORF">PFMALIP_01906</name>
</gene>
<keyword evidence="1" id="KW-0143">Chaperone</keyword>
<evidence type="ECO:0008006" key="4">
    <source>
        <dbReference type="Google" id="ProtNLM"/>
    </source>
</evidence>
<reference evidence="2 3" key="1">
    <citation type="submission" date="2013-02" db="EMBL/GenBank/DDBJ databases">
        <title>The Genome Annotation of Plasmodium falciparum MaliPS096_E11.</title>
        <authorList>
            <consortium name="The Broad Institute Genome Sequencing Platform"/>
            <consortium name="The Broad Institute Genome Sequencing Center for Infectious Disease"/>
            <person name="Neafsey D."/>
            <person name="Hoffman S."/>
            <person name="Volkman S."/>
            <person name="Rosenthal P."/>
            <person name="Walker B."/>
            <person name="Young S.K."/>
            <person name="Zeng Q."/>
            <person name="Gargeya S."/>
            <person name="Fitzgerald M."/>
            <person name="Haas B."/>
            <person name="Abouelleil A."/>
            <person name="Allen A.W."/>
            <person name="Alvarado L."/>
            <person name="Arachchi H.M."/>
            <person name="Berlin A.M."/>
            <person name="Chapman S.B."/>
            <person name="Gainer-Dewar J."/>
            <person name="Goldberg J."/>
            <person name="Griggs A."/>
            <person name="Gujja S."/>
            <person name="Hansen M."/>
            <person name="Howarth C."/>
            <person name="Imamovic A."/>
            <person name="Ireland A."/>
            <person name="Larimer J."/>
            <person name="McCowan C."/>
            <person name="Murphy C."/>
            <person name="Pearson M."/>
            <person name="Poon T.W."/>
            <person name="Priest M."/>
            <person name="Roberts A."/>
            <person name="Saif S."/>
            <person name="Shea T."/>
            <person name="Sisk P."/>
            <person name="Sykes S."/>
            <person name="Wortman J."/>
            <person name="Nusbaum C."/>
            <person name="Birren B."/>
        </authorList>
    </citation>
    <scope>NUCLEOTIDE SEQUENCE [LARGE SCALE GENOMIC DNA]</scope>
    <source>
        <strain evidence="2 3">MaliPS096_E11</strain>
    </source>
</reference>
<protein>
    <recommendedName>
        <fullName evidence="4">FAD assembly factor SdhE</fullName>
    </recommendedName>
</protein>